<dbReference type="Proteomes" id="UP001201262">
    <property type="component" value="Unassembled WGS sequence"/>
</dbReference>
<dbReference type="Gene3D" id="3.40.50.300">
    <property type="entry name" value="P-loop containing nucleotide triphosphate hydrolases"/>
    <property type="match status" value="1"/>
</dbReference>
<dbReference type="InterPro" id="IPR020850">
    <property type="entry name" value="GED_dom"/>
</dbReference>
<keyword evidence="7" id="KW-1185">Reference proteome</keyword>
<dbReference type="PANTHER" id="PTHR11566">
    <property type="entry name" value="DYNAMIN"/>
    <property type="match status" value="1"/>
</dbReference>
<evidence type="ECO:0000256" key="2">
    <source>
        <dbReference type="ARBA" id="ARBA00023134"/>
    </source>
</evidence>
<dbReference type="PROSITE" id="PS51388">
    <property type="entry name" value="GED"/>
    <property type="match status" value="1"/>
</dbReference>
<proteinExistence type="predicted"/>
<dbReference type="InterPro" id="IPR030381">
    <property type="entry name" value="G_DYNAMIN_dom"/>
</dbReference>
<accession>A0AAD4L330</accession>
<dbReference type="GO" id="GO:0003924">
    <property type="term" value="F:GTPase activity"/>
    <property type="evidence" value="ECO:0007669"/>
    <property type="project" value="InterPro"/>
</dbReference>
<dbReference type="SUPFAM" id="SSF52540">
    <property type="entry name" value="P-loop containing nucleoside triphosphate hydrolases"/>
    <property type="match status" value="1"/>
</dbReference>
<keyword evidence="1" id="KW-0547">Nucleotide-binding</keyword>
<dbReference type="GO" id="GO:0005886">
    <property type="term" value="C:plasma membrane"/>
    <property type="evidence" value="ECO:0007669"/>
    <property type="project" value="TreeGrafter"/>
</dbReference>
<dbReference type="InterPro" id="IPR022812">
    <property type="entry name" value="Dynamin"/>
</dbReference>
<dbReference type="CDD" id="cd08771">
    <property type="entry name" value="DLP_1"/>
    <property type="match status" value="1"/>
</dbReference>
<comment type="caution">
    <text evidence="6">The sequence shown here is derived from an EMBL/GenBank/DDBJ whole genome shotgun (WGS) entry which is preliminary data.</text>
</comment>
<dbReference type="GeneID" id="70249522"/>
<organism evidence="6 7">
    <name type="scientific">Talaromyces proteolyticus</name>
    <dbReference type="NCBI Taxonomy" id="1131652"/>
    <lineage>
        <taxon>Eukaryota</taxon>
        <taxon>Fungi</taxon>
        <taxon>Dikarya</taxon>
        <taxon>Ascomycota</taxon>
        <taxon>Pezizomycotina</taxon>
        <taxon>Eurotiomycetes</taxon>
        <taxon>Eurotiomycetidae</taxon>
        <taxon>Eurotiales</taxon>
        <taxon>Trichocomaceae</taxon>
        <taxon>Talaromyces</taxon>
        <taxon>Talaromyces sect. Bacilispori</taxon>
    </lineage>
</organism>
<dbReference type="InterPro" id="IPR001401">
    <property type="entry name" value="Dynamin_GTPase"/>
</dbReference>
<evidence type="ECO:0000313" key="6">
    <source>
        <dbReference type="EMBL" id="KAH8705023.1"/>
    </source>
</evidence>
<dbReference type="InterPro" id="IPR000375">
    <property type="entry name" value="Dynamin_stalk"/>
</dbReference>
<dbReference type="Pfam" id="PF00350">
    <property type="entry name" value="Dynamin_N"/>
    <property type="match status" value="1"/>
</dbReference>
<gene>
    <name evidence="6" type="ORF">BGW36DRAFT_413110</name>
</gene>
<sequence>MPSATSPPVVPAVRKGEAFSLGNGTMSGSTETEGISRMTKDMKNLVKRIQDLRHLGIEDSKIALPKICVVGDQSTGKSSLIEGMAEIKVPRSSGTCTRCPIEINLSESDKPWQCVVSLSKGYAFIPRQRISKANPLGSWAPQDPQEEHFITLNRKEEVQEAIKCAQVAILNPQNDSSLYVPGGLSSSDTYTKAKFSPNVVRLAIAARGFPNLAFYDLPGVISQAEHESEAYLVTIVESLVKQYVSQESCIVLLTLPMTDDATNSSAARIVREMKATQRTLGVLTKPDRMEDIGQWADLLGGHKFLLGHGYYVIRNNPDPTVDHLQARHEENSFFRRVPWTSDLAMFQSKFGTRNLQSALSELLLAQIKKCLPDVISQINEKAERINHELELLPDPVKQHNPYALCAKVQELKGRVEACVDGGMEIPMLKIFNHIASDFRLALQQTRPTLKMICDQDIFHRKTDEADSDCEIVPIMHTPKKRTSYSESKPATPSISRQKQFYQTEHFNNFKGRFFLSPRPAHNFHLTDIRNINEDHSTGTTLTNIHPQAIDALNKQSVTHWRKPLDIFLGAVHKLVKRHILDQVNKVFAPYRDTELHRQVSSIVEQHILQLKQDLDLQASELLALEVSKPFTMDHARLHELEKRHLEDFSRRRKYTRTKKYLESQGELPDDATKVSSRIQQFEVVEPDPFEKEIKMMASSRAYYELASVRFVDSLCQNVHIKLFWKCKEMHAVIEDKLGVYGQDSTALCARLMAQDPERQRLRESLVKEQVKLGTAQEWLATISMLENESNVMDYDENTFAIPPPSTPEEDSKSQVFRELG</sequence>
<feature type="domain" description="Dynamin-type G" evidence="5">
    <location>
        <begin position="61"/>
        <end position="372"/>
    </location>
</feature>
<evidence type="ECO:0000256" key="3">
    <source>
        <dbReference type="SAM" id="MobiDB-lite"/>
    </source>
</evidence>
<dbReference type="InterPro" id="IPR027417">
    <property type="entry name" value="P-loop_NTPase"/>
</dbReference>
<dbReference type="PRINTS" id="PR00195">
    <property type="entry name" value="DYNAMIN"/>
</dbReference>
<dbReference type="InterPro" id="IPR045063">
    <property type="entry name" value="Dynamin_N"/>
</dbReference>
<dbReference type="GO" id="GO:0005874">
    <property type="term" value="C:microtubule"/>
    <property type="evidence" value="ECO:0007669"/>
    <property type="project" value="TreeGrafter"/>
</dbReference>
<keyword evidence="2" id="KW-0342">GTP-binding</keyword>
<dbReference type="AlphaFoldDB" id="A0AAD4L330"/>
<feature type="compositionally biased region" description="Polar residues" evidence="3">
    <location>
        <begin position="22"/>
        <end position="33"/>
    </location>
</feature>
<dbReference type="SMART" id="SM00053">
    <property type="entry name" value="DYNc"/>
    <property type="match status" value="1"/>
</dbReference>
<dbReference type="GO" id="GO:0005525">
    <property type="term" value="F:GTP binding"/>
    <property type="evidence" value="ECO:0007669"/>
    <property type="project" value="InterPro"/>
</dbReference>
<evidence type="ECO:0000313" key="7">
    <source>
        <dbReference type="Proteomes" id="UP001201262"/>
    </source>
</evidence>
<dbReference type="RefSeq" id="XP_046077644.1">
    <property type="nucleotide sequence ID" value="XM_046219235.1"/>
</dbReference>
<dbReference type="EMBL" id="JAJTJA010000001">
    <property type="protein sequence ID" value="KAH8705023.1"/>
    <property type="molecule type" value="Genomic_DNA"/>
</dbReference>
<feature type="compositionally biased region" description="Low complexity" evidence="3">
    <location>
        <begin position="1"/>
        <end position="13"/>
    </location>
</feature>
<dbReference type="GO" id="GO:0008017">
    <property type="term" value="F:microtubule binding"/>
    <property type="evidence" value="ECO:0007669"/>
    <property type="project" value="TreeGrafter"/>
</dbReference>
<evidence type="ECO:0000259" key="4">
    <source>
        <dbReference type="PROSITE" id="PS51388"/>
    </source>
</evidence>
<name>A0AAD4L330_9EURO</name>
<dbReference type="PANTHER" id="PTHR11566:SF131">
    <property type="entry name" value="GTPASE, PUTATIVE (AFU_ORTHOLOGUE AFUA_6G07630)-RELATED"/>
    <property type="match status" value="1"/>
</dbReference>
<evidence type="ECO:0000256" key="1">
    <source>
        <dbReference type="ARBA" id="ARBA00022741"/>
    </source>
</evidence>
<feature type="region of interest" description="Disordered" evidence="3">
    <location>
        <begin position="800"/>
        <end position="820"/>
    </location>
</feature>
<dbReference type="PROSITE" id="PS51718">
    <property type="entry name" value="G_DYNAMIN_2"/>
    <property type="match status" value="1"/>
</dbReference>
<protein>
    <submittedName>
        <fullName evidence="6">Dynamin GTPase</fullName>
    </submittedName>
</protein>
<evidence type="ECO:0000259" key="5">
    <source>
        <dbReference type="PROSITE" id="PS51718"/>
    </source>
</evidence>
<feature type="region of interest" description="Disordered" evidence="3">
    <location>
        <begin position="1"/>
        <end position="34"/>
    </location>
</feature>
<dbReference type="Pfam" id="PF01031">
    <property type="entry name" value="Dynamin_M"/>
    <property type="match status" value="1"/>
</dbReference>
<dbReference type="GO" id="GO:0031623">
    <property type="term" value="P:receptor internalization"/>
    <property type="evidence" value="ECO:0007669"/>
    <property type="project" value="TreeGrafter"/>
</dbReference>
<dbReference type="GO" id="GO:0005737">
    <property type="term" value="C:cytoplasm"/>
    <property type="evidence" value="ECO:0007669"/>
    <property type="project" value="TreeGrafter"/>
</dbReference>
<feature type="domain" description="GED" evidence="4">
    <location>
        <begin position="692"/>
        <end position="787"/>
    </location>
</feature>
<reference evidence="6" key="1">
    <citation type="submission" date="2021-12" db="EMBL/GenBank/DDBJ databases">
        <title>Convergent genome expansion in fungi linked to evolution of root-endophyte symbiosis.</title>
        <authorList>
            <consortium name="DOE Joint Genome Institute"/>
            <person name="Ke Y.-H."/>
            <person name="Bonito G."/>
            <person name="Liao H.-L."/>
            <person name="Looney B."/>
            <person name="Rojas-Flechas A."/>
            <person name="Nash J."/>
            <person name="Hameed K."/>
            <person name="Schadt C."/>
            <person name="Martin F."/>
            <person name="Crous P.W."/>
            <person name="Miettinen O."/>
            <person name="Magnuson J.K."/>
            <person name="Labbe J."/>
            <person name="Jacobson D."/>
            <person name="Doktycz M.J."/>
            <person name="Veneault-Fourrey C."/>
            <person name="Kuo A."/>
            <person name="Mondo S."/>
            <person name="Calhoun S."/>
            <person name="Riley R."/>
            <person name="Ohm R."/>
            <person name="LaButti K."/>
            <person name="Andreopoulos B."/>
            <person name="Pangilinan J."/>
            <person name="Nolan M."/>
            <person name="Tritt A."/>
            <person name="Clum A."/>
            <person name="Lipzen A."/>
            <person name="Daum C."/>
            <person name="Barry K."/>
            <person name="Grigoriev I.V."/>
            <person name="Vilgalys R."/>
        </authorList>
    </citation>
    <scope>NUCLEOTIDE SEQUENCE</scope>
    <source>
        <strain evidence="6">PMI_201</strain>
    </source>
</reference>
<dbReference type="Gene3D" id="1.20.120.1240">
    <property type="entry name" value="Dynamin, middle domain"/>
    <property type="match status" value="1"/>
</dbReference>